<evidence type="ECO:0000313" key="11">
    <source>
        <dbReference type="Proteomes" id="UP000472277"/>
    </source>
</evidence>
<feature type="region of interest" description="Disordered" evidence="7">
    <location>
        <begin position="632"/>
        <end position="658"/>
    </location>
</feature>
<feature type="domain" description="Ribosome receptor lysine/proline rich" evidence="9">
    <location>
        <begin position="65"/>
        <end position="191"/>
    </location>
</feature>
<dbReference type="PANTHER" id="PTHR18939">
    <property type="entry name" value="RIBOSOME BINDING PROTEIN-1"/>
    <property type="match status" value="1"/>
</dbReference>
<proteinExistence type="predicted"/>
<gene>
    <name evidence="10" type="primary">RRBP1</name>
    <name evidence="10" type="synonym">rrbp1b</name>
</gene>
<dbReference type="InterPro" id="IPR007794">
    <property type="entry name" value="Rib_rcpt_KP"/>
</dbReference>
<keyword evidence="4 8" id="KW-1133">Transmembrane helix</keyword>
<dbReference type="InterPro" id="IPR040248">
    <property type="entry name" value="RRBP1"/>
</dbReference>
<keyword evidence="2 8" id="KW-0812">Transmembrane</keyword>
<evidence type="ECO:0000256" key="4">
    <source>
        <dbReference type="ARBA" id="ARBA00022989"/>
    </source>
</evidence>
<dbReference type="OMA" id="IHKMQED"/>
<name>A0A673YGW6_SALTR</name>
<feature type="transmembrane region" description="Helical" evidence="8">
    <location>
        <begin position="40"/>
        <end position="60"/>
    </location>
</feature>
<dbReference type="PANTHER" id="PTHR18939:SF4">
    <property type="entry name" value="RIBOSOME-BINDING PROTEIN 1"/>
    <property type="match status" value="1"/>
</dbReference>
<reference evidence="10" key="1">
    <citation type="submission" date="2025-08" db="UniProtKB">
        <authorList>
            <consortium name="Ensembl"/>
        </authorList>
    </citation>
    <scope>IDENTIFICATION</scope>
</reference>
<feature type="region of interest" description="Disordered" evidence="7">
    <location>
        <begin position="688"/>
        <end position="749"/>
    </location>
</feature>
<comment type="subcellular location">
    <subcellularLocation>
        <location evidence="1">Endoplasmic reticulum membrane</location>
        <topology evidence="1">Single-pass membrane protein</topology>
    </subcellularLocation>
</comment>
<dbReference type="GO" id="GO:0005789">
    <property type="term" value="C:endoplasmic reticulum membrane"/>
    <property type="evidence" value="ECO:0007669"/>
    <property type="project" value="UniProtKB-SubCell"/>
</dbReference>
<feature type="region of interest" description="Disordered" evidence="7">
    <location>
        <begin position="559"/>
        <end position="600"/>
    </location>
</feature>
<dbReference type="GO" id="GO:0015031">
    <property type="term" value="P:protein transport"/>
    <property type="evidence" value="ECO:0007669"/>
    <property type="project" value="InterPro"/>
</dbReference>
<dbReference type="Ensembl" id="ENSSTUT00000035192.1">
    <property type="protein sequence ID" value="ENSSTUP00000033674.1"/>
    <property type="gene ID" value="ENSSTUG00000014412.1"/>
</dbReference>
<feature type="compositionally biased region" description="Low complexity" evidence="7">
    <location>
        <begin position="581"/>
        <end position="592"/>
    </location>
</feature>
<feature type="compositionally biased region" description="Pro residues" evidence="7">
    <location>
        <begin position="132"/>
        <end position="148"/>
    </location>
</feature>
<feature type="compositionally biased region" description="Low complexity" evidence="7">
    <location>
        <begin position="214"/>
        <end position="228"/>
    </location>
</feature>
<evidence type="ECO:0000256" key="1">
    <source>
        <dbReference type="ARBA" id="ARBA00004389"/>
    </source>
</evidence>
<dbReference type="InParanoid" id="A0A673YGW6"/>
<feature type="coiled-coil region" evidence="6">
    <location>
        <begin position="491"/>
        <end position="549"/>
    </location>
</feature>
<feature type="compositionally biased region" description="Low complexity" evidence="7">
    <location>
        <begin position="559"/>
        <end position="570"/>
    </location>
</feature>
<keyword evidence="6" id="KW-0175">Coiled coil</keyword>
<evidence type="ECO:0000313" key="10">
    <source>
        <dbReference type="Ensembl" id="ENSSTUP00000033674.1"/>
    </source>
</evidence>
<feature type="compositionally biased region" description="Acidic residues" evidence="7">
    <location>
        <begin position="646"/>
        <end position="657"/>
    </location>
</feature>
<accession>A0A673YGW6</accession>
<dbReference type="Pfam" id="PF05104">
    <property type="entry name" value="Rib_recp_KP_reg"/>
    <property type="match status" value="1"/>
</dbReference>
<dbReference type="AlphaFoldDB" id="A0A673YGW6"/>
<reference evidence="10" key="2">
    <citation type="submission" date="2025-09" db="UniProtKB">
        <authorList>
            <consortium name="Ensembl"/>
        </authorList>
    </citation>
    <scope>IDENTIFICATION</scope>
</reference>
<dbReference type="Proteomes" id="UP000472277">
    <property type="component" value="Chromosome 14"/>
</dbReference>
<organism evidence="10 11">
    <name type="scientific">Salmo trutta</name>
    <name type="common">Brown trout</name>
    <dbReference type="NCBI Taxonomy" id="8032"/>
    <lineage>
        <taxon>Eukaryota</taxon>
        <taxon>Metazoa</taxon>
        <taxon>Chordata</taxon>
        <taxon>Craniata</taxon>
        <taxon>Vertebrata</taxon>
        <taxon>Euteleostomi</taxon>
        <taxon>Actinopterygii</taxon>
        <taxon>Neopterygii</taxon>
        <taxon>Teleostei</taxon>
        <taxon>Protacanthopterygii</taxon>
        <taxon>Salmoniformes</taxon>
        <taxon>Salmonidae</taxon>
        <taxon>Salmoninae</taxon>
        <taxon>Salmo</taxon>
    </lineage>
</organism>
<evidence type="ECO:0000256" key="5">
    <source>
        <dbReference type="ARBA" id="ARBA00023136"/>
    </source>
</evidence>
<feature type="compositionally biased region" description="Basic and acidic residues" evidence="7">
    <location>
        <begin position="98"/>
        <end position="113"/>
    </location>
</feature>
<feature type="compositionally biased region" description="Basic and acidic residues" evidence="7">
    <location>
        <begin position="718"/>
        <end position="729"/>
    </location>
</feature>
<sequence>MAPGRPREGARLCQCTQHKGFAEGQDKKERKGMDVYDPQTLGFMVFGGFMVVSAIGIALVSTLSMKETSYEEALAKHRHELGKSAQTQLSMKNKKKKALENKSKAKKKEERPNGDLPEPVAESASEPEPEPEPLAAPEPEPEPEPIASPDPVMVACAAPVAVEAAAPSPKKKKKVAKVAPAPAKPTVVPETIAKEVPVMVVPPVAIEVAPVTAAPTPVSSDTPAAPVAKAEELKAEAPAKKKKSKAKAESVVAAVDSADAPLLLPYKTLLSTVSSMTFSEGEAQRLIEVLSDKAGLDSWQLASQKGDPTAALKKQLEEKEKQLSTEQEGVTAAKNRLKELTKELSAEKSKTAKVETRLSSELSAHTQEITALQARMQASYQDHVAETQQLNLKIVSLQEQLDNGPVAQLARLQQENSILRDALNQATSQAESRQNAELAKLRQDCVRLNRDLGERTEALQADDEHRKCLEAKVAASVEQLAQFKACQAESEQAWQQRLEEVSQKLQKSQDTSNTMQAQLDQAQQEAKAFAKLQERMATTEAELKDLKAQQAVVSAVEEAAKEQAAPLESPIEPPPEEQETVTEGVTETPTATNGNNSAEVEELKNSLITKEGQVAVLEEELQQLKVELELVKSSQTEDPQVNGVKEEEEQSPVEEQLDNTAEIELLQNSLKEKESIVTSLEEQLQTLRAKMEVESPADTEQLQSSLKERESQVASLEEELKQLREEMEQGKSANAESGSETEAEQPFECLEKDSQMLSLEEELQRLKEEMEQVRNKSNDLREKNWAAMEALTAAEKLNEERLAVAKGAQRVAEEALSSFQTEAQKALQMICPDVSLEAEQNNWLELLIQKAQATEIPQSQEVQQENLQPTDSEELLSKLGEAEESQKTLQAECEQYRTVLAETEGMLKDLQKSVEEEEHVWKLKIVEAEEQGQAALDQVKVLQQAAEDMKMNNESTDQLKEQVMLLEAQLEKQLESISFSQTYAEEVAQLKALLMKTQSQLETAQLEAQKQAKELSVVRQQLSETTEHVQSQEASESTQVQTQLEQVTNKLQTEEEMRQQLAVDFDQAQKCVTDLQTQMDQMKAAGDCSTGELKERLEKEKKLTKDLGQAATKLQQLLKATQEQLVKERDTVKTLQGQLVGKEEPEQSKEGTSV</sequence>
<feature type="region of interest" description="Disordered" evidence="7">
    <location>
        <begin position="214"/>
        <end position="246"/>
    </location>
</feature>
<evidence type="ECO:0000256" key="7">
    <source>
        <dbReference type="SAM" id="MobiDB-lite"/>
    </source>
</evidence>
<feature type="coiled-coil region" evidence="6">
    <location>
        <begin position="872"/>
        <end position="1064"/>
    </location>
</feature>
<evidence type="ECO:0000259" key="9">
    <source>
        <dbReference type="Pfam" id="PF05104"/>
    </source>
</evidence>
<evidence type="ECO:0000256" key="2">
    <source>
        <dbReference type="ARBA" id="ARBA00022692"/>
    </source>
</evidence>
<keyword evidence="3" id="KW-0256">Endoplasmic reticulum</keyword>
<keyword evidence="11" id="KW-1185">Reference proteome</keyword>
<feature type="coiled-coil region" evidence="6">
    <location>
        <begin position="309"/>
        <end position="451"/>
    </location>
</feature>
<dbReference type="GeneTree" id="ENSGT00940000158015"/>
<evidence type="ECO:0000256" key="3">
    <source>
        <dbReference type="ARBA" id="ARBA00022824"/>
    </source>
</evidence>
<feature type="compositionally biased region" description="Basic and acidic residues" evidence="7">
    <location>
        <begin position="1141"/>
        <end position="1154"/>
    </location>
</feature>
<feature type="region of interest" description="Disordered" evidence="7">
    <location>
        <begin position="81"/>
        <end position="184"/>
    </location>
</feature>
<feature type="compositionally biased region" description="Low complexity" evidence="7">
    <location>
        <begin position="149"/>
        <end position="168"/>
    </location>
</feature>
<evidence type="ECO:0000256" key="6">
    <source>
        <dbReference type="SAM" id="Coils"/>
    </source>
</evidence>
<feature type="compositionally biased region" description="Basic and acidic residues" evidence="7">
    <location>
        <begin position="229"/>
        <end position="239"/>
    </location>
</feature>
<keyword evidence="5 8" id="KW-0472">Membrane</keyword>
<protein>
    <submittedName>
        <fullName evidence="10">Ribosome binding protein 1b</fullName>
    </submittedName>
</protein>
<evidence type="ECO:0000256" key="8">
    <source>
        <dbReference type="SAM" id="Phobius"/>
    </source>
</evidence>
<feature type="region of interest" description="Disordered" evidence="7">
    <location>
        <begin position="1134"/>
        <end position="1154"/>
    </location>
</feature>